<dbReference type="RefSeq" id="XP_018190949.1">
    <property type="nucleotide sequence ID" value="XM_018331870.1"/>
</dbReference>
<evidence type="ECO:0008006" key="4">
    <source>
        <dbReference type="Google" id="ProtNLM"/>
    </source>
</evidence>
<keyword evidence="1" id="KW-0732">Signal</keyword>
<dbReference type="AlphaFoldDB" id="A0A165IU53"/>
<accession>A0A165IU53</accession>
<dbReference type="Proteomes" id="UP000076632">
    <property type="component" value="Unassembled WGS sequence"/>
</dbReference>
<gene>
    <name evidence="2" type="ORF">L228DRAFT_244223</name>
</gene>
<protein>
    <recommendedName>
        <fullName evidence="4">Extracellular membrane protein CFEM domain-containing protein</fullName>
    </recommendedName>
</protein>
<dbReference type="OrthoDB" id="5318963at2759"/>
<dbReference type="GeneID" id="28897007"/>
<feature type="chain" id="PRO_5007859573" description="Extracellular membrane protein CFEM domain-containing protein" evidence="1">
    <location>
        <begin position="22"/>
        <end position="105"/>
    </location>
</feature>
<reference evidence="2 3" key="1">
    <citation type="journal article" date="2016" name="Fungal Biol.">
        <title>The genome of Xylona heveae provides a window into fungal endophytism.</title>
        <authorList>
            <person name="Gazis R."/>
            <person name="Kuo A."/>
            <person name="Riley R."/>
            <person name="LaButti K."/>
            <person name="Lipzen A."/>
            <person name="Lin J."/>
            <person name="Amirebrahimi M."/>
            <person name="Hesse C.N."/>
            <person name="Spatafora J.W."/>
            <person name="Henrissat B."/>
            <person name="Hainaut M."/>
            <person name="Grigoriev I.V."/>
            <person name="Hibbett D.S."/>
        </authorList>
    </citation>
    <scope>NUCLEOTIDE SEQUENCE [LARGE SCALE GENOMIC DNA]</scope>
    <source>
        <strain evidence="2 3">TC161</strain>
    </source>
</reference>
<evidence type="ECO:0000313" key="2">
    <source>
        <dbReference type="EMBL" id="KZF25394.1"/>
    </source>
</evidence>
<evidence type="ECO:0000313" key="3">
    <source>
        <dbReference type="Proteomes" id="UP000076632"/>
    </source>
</evidence>
<organism evidence="2 3">
    <name type="scientific">Xylona heveae (strain CBS 132557 / TC161)</name>
    <dbReference type="NCBI Taxonomy" id="1328760"/>
    <lineage>
        <taxon>Eukaryota</taxon>
        <taxon>Fungi</taxon>
        <taxon>Dikarya</taxon>
        <taxon>Ascomycota</taxon>
        <taxon>Pezizomycotina</taxon>
        <taxon>Xylonomycetes</taxon>
        <taxon>Xylonales</taxon>
        <taxon>Xylonaceae</taxon>
        <taxon>Xylona</taxon>
    </lineage>
</organism>
<dbReference type="EMBL" id="KV407455">
    <property type="protein sequence ID" value="KZF25394.1"/>
    <property type="molecule type" value="Genomic_DNA"/>
</dbReference>
<keyword evidence="3" id="KW-1185">Reference proteome</keyword>
<proteinExistence type="predicted"/>
<feature type="signal peptide" evidence="1">
    <location>
        <begin position="1"/>
        <end position="21"/>
    </location>
</feature>
<evidence type="ECO:0000256" key="1">
    <source>
        <dbReference type="SAM" id="SignalP"/>
    </source>
</evidence>
<sequence>MKTFILSLATVAGLMAHLAGAQLTNMVPPPPCLYQCLEPYLGTPEASSICASDSKIPTCCASGCSYRDISYANVYYNGICSSGSFVEFTPNGTTTITVPLPSATS</sequence>
<name>A0A165IU53_XYLHT</name>
<dbReference type="InParanoid" id="A0A165IU53"/>